<dbReference type="Proteomes" id="UP001161247">
    <property type="component" value="Chromosome 2"/>
</dbReference>
<evidence type="ECO:0000313" key="10">
    <source>
        <dbReference type="Proteomes" id="UP001161247"/>
    </source>
</evidence>
<evidence type="ECO:0000313" key="9">
    <source>
        <dbReference type="EMBL" id="CAI9097033.1"/>
    </source>
</evidence>
<evidence type="ECO:0000256" key="7">
    <source>
        <dbReference type="SAM" id="MobiDB-lite"/>
    </source>
</evidence>
<keyword evidence="6" id="KW-0539">Nucleus</keyword>
<dbReference type="Gene3D" id="3.30.730.10">
    <property type="entry name" value="AP2/ERF domain"/>
    <property type="match status" value="1"/>
</dbReference>
<keyword evidence="4" id="KW-0238">DNA-binding</keyword>
<evidence type="ECO:0000256" key="3">
    <source>
        <dbReference type="ARBA" id="ARBA00023015"/>
    </source>
</evidence>
<evidence type="ECO:0000259" key="8">
    <source>
        <dbReference type="PROSITE" id="PS51032"/>
    </source>
</evidence>
<dbReference type="AlphaFoldDB" id="A0AAV1CR05"/>
<organism evidence="9 10">
    <name type="scientific">Oldenlandia corymbosa var. corymbosa</name>
    <dbReference type="NCBI Taxonomy" id="529605"/>
    <lineage>
        <taxon>Eukaryota</taxon>
        <taxon>Viridiplantae</taxon>
        <taxon>Streptophyta</taxon>
        <taxon>Embryophyta</taxon>
        <taxon>Tracheophyta</taxon>
        <taxon>Spermatophyta</taxon>
        <taxon>Magnoliopsida</taxon>
        <taxon>eudicotyledons</taxon>
        <taxon>Gunneridae</taxon>
        <taxon>Pentapetalae</taxon>
        <taxon>asterids</taxon>
        <taxon>lamiids</taxon>
        <taxon>Gentianales</taxon>
        <taxon>Rubiaceae</taxon>
        <taxon>Rubioideae</taxon>
        <taxon>Spermacoceae</taxon>
        <taxon>Hedyotis-Oldenlandia complex</taxon>
        <taxon>Oldenlandia</taxon>
    </lineage>
</organism>
<accession>A0AAV1CR05</accession>
<dbReference type="InterPro" id="IPR044808">
    <property type="entry name" value="ERF_plant"/>
</dbReference>
<evidence type="ECO:0000256" key="5">
    <source>
        <dbReference type="ARBA" id="ARBA00023163"/>
    </source>
</evidence>
<dbReference type="GO" id="GO:0003677">
    <property type="term" value="F:DNA binding"/>
    <property type="evidence" value="ECO:0007669"/>
    <property type="project" value="UniProtKB-KW"/>
</dbReference>
<gene>
    <name evidence="9" type="ORF">OLC1_LOCUS7633</name>
</gene>
<reference evidence="9" key="1">
    <citation type="submission" date="2023-03" db="EMBL/GenBank/DDBJ databases">
        <authorList>
            <person name="Julca I."/>
        </authorList>
    </citation>
    <scope>NUCLEOTIDE SEQUENCE</scope>
</reference>
<dbReference type="PANTHER" id="PTHR31190">
    <property type="entry name" value="DNA-BINDING DOMAIN"/>
    <property type="match status" value="1"/>
</dbReference>
<sequence>MDSEDLALLAFIEHQLLDDHSDFNTLFSTGLLSSSFGHNNNNNNHNNEVIPPAITRPGPASTSSSSSSSSGGGANSDDEYSAVARGAAASSDAWRRYRGVRRRPWGKFAAEIRDPNCCSSKRKKGYSRRIWLGTYETAEEAALAFDQAAFQIKGSKARLNFPHLIGSSDFVPPVRVNPRKRHPHHFSFPSTASILGLDQNKAKFETIEFTTD</sequence>
<protein>
    <submittedName>
        <fullName evidence="9">OLC1v1033325C1</fullName>
    </submittedName>
</protein>
<dbReference type="Pfam" id="PF00847">
    <property type="entry name" value="AP2"/>
    <property type="match status" value="1"/>
</dbReference>
<dbReference type="InterPro" id="IPR001471">
    <property type="entry name" value="AP2/ERF_dom"/>
</dbReference>
<keyword evidence="3" id="KW-0805">Transcription regulation</keyword>
<dbReference type="GO" id="GO:0006952">
    <property type="term" value="P:defense response"/>
    <property type="evidence" value="ECO:0007669"/>
    <property type="project" value="UniProtKB-KW"/>
</dbReference>
<evidence type="ECO:0000256" key="4">
    <source>
        <dbReference type="ARBA" id="ARBA00023125"/>
    </source>
</evidence>
<dbReference type="PROSITE" id="PS51032">
    <property type="entry name" value="AP2_ERF"/>
    <property type="match status" value="1"/>
</dbReference>
<dbReference type="FunFam" id="3.30.730.10:FF:000001">
    <property type="entry name" value="Ethylene-responsive transcription factor 2"/>
    <property type="match status" value="1"/>
</dbReference>
<dbReference type="GO" id="GO:0009873">
    <property type="term" value="P:ethylene-activated signaling pathway"/>
    <property type="evidence" value="ECO:0007669"/>
    <property type="project" value="InterPro"/>
</dbReference>
<dbReference type="InterPro" id="IPR016177">
    <property type="entry name" value="DNA-bd_dom_sf"/>
</dbReference>
<dbReference type="PANTHER" id="PTHR31190:SF407">
    <property type="entry name" value="ETHYLENE-RESPONSIVE TRANSCRIPTION FACTOR 13-LIKE"/>
    <property type="match status" value="1"/>
</dbReference>
<name>A0AAV1CR05_OLDCO</name>
<dbReference type="SUPFAM" id="SSF54171">
    <property type="entry name" value="DNA-binding domain"/>
    <property type="match status" value="1"/>
</dbReference>
<evidence type="ECO:0000256" key="6">
    <source>
        <dbReference type="ARBA" id="ARBA00023242"/>
    </source>
</evidence>
<proteinExistence type="predicted"/>
<keyword evidence="10" id="KW-1185">Reference proteome</keyword>
<dbReference type="InterPro" id="IPR036955">
    <property type="entry name" value="AP2/ERF_dom_sf"/>
</dbReference>
<evidence type="ECO:0000256" key="2">
    <source>
        <dbReference type="ARBA" id="ARBA00022821"/>
    </source>
</evidence>
<dbReference type="SMART" id="SM00380">
    <property type="entry name" value="AP2"/>
    <property type="match status" value="1"/>
</dbReference>
<dbReference type="CDD" id="cd00018">
    <property type="entry name" value="AP2"/>
    <property type="match status" value="1"/>
</dbReference>
<keyword evidence="2" id="KW-0611">Plant defense</keyword>
<dbReference type="PRINTS" id="PR00367">
    <property type="entry name" value="ETHRSPELEMNT"/>
</dbReference>
<dbReference type="GO" id="GO:0005634">
    <property type="term" value="C:nucleus"/>
    <property type="evidence" value="ECO:0007669"/>
    <property type="project" value="UniProtKB-SubCell"/>
</dbReference>
<feature type="region of interest" description="Disordered" evidence="7">
    <location>
        <begin position="42"/>
        <end position="79"/>
    </location>
</feature>
<evidence type="ECO:0000256" key="1">
    <source>
        <dbReference type="ARBA" id="ARBA00004123"/>
    </source>
</evidence>
<comment type="subcellular location">
    <subcellularLocation>
        <location evidence="1">Nucleus</location>
    </subcellularLocation>
</comment>
<keyword evidence="5" id="KW-0804">Transcription</keyword>
<dbReference type="EMBL" id="OX459119">
    <property type="protein sequence ID" value="CAI9097033.1"/>
    <property type="molecule type" value="Genomic_DNA"/>
</dbReference>
<dbReference type="GO" id="GO:0003700">
    <property type="term" value="F:DNA-binding transcription factor activity"/>
    <property type="evidence" value="ECO:0007669"/>
    <property type="project" value="InterPro"/>
</dbReference>
<feature type="domain" description="AP2/ERF" evidence="8">
    <location>
        <begin position="96"/>
        <end position="162"/>
    </location>
</feature>